<dbReference type="PROSITE" id="PS51935">
    <property type="entry name" value="NLPC_P60"/>
    <property type="match status" value="1"/>
</dbReference>
<accession>A0ABW6BI99</accession>
<keyword evidence="3" id="KW-0732">Signal</keyword>
<dbReference type="InterPro" id="IPR000064">
    <property type="entry name" value="NLP_P60_dom"/>
</dbReference>
<keyword evidence="5" id="KW-0788">Thiol protease</keyword>
<evidence type="ECO:0000259" key="6">
    <source>
        <dbReference type="PROSITE" id="PS51935"/>
    </source>
</evidence>
<dbReference type="RefSeq" id="WP_320185656.1">
    <property type="nucleotide sequence ID" value="NZ_CP138332.1"/>
</dbReference>
<dbReference type="InterPro" id="IPR052062">
    <property type="entry name" value="Murein_DD/LD_carboxypeptidase"/>
</dbReference>
<organism evidence="7 8">
    <name type="scientific">Sphingobacterium bambusae</name>
    <dbReference type="NCBI Taxonomy" id="662858"/>
    <lineage>
        <taxon>Bacteria</taxon>
        <taxon>Pseudomonadati</taxon>
        <taxon>Bacteroidota</taxon>
        <taxon>Sphingobacteriia</taxon>
        <taxon>Sphingobacteriales</taxon>
        <taxon>Sphingobacteriaceae</taxon>
        <taxon>Sphingobacterium</taxon>
    </lineage>
</organism>
<evidence type="ECO:0000256" key="1">
    <source>
        <dbReference type="ARBA" id="ARBA00007074"/>
    </source>
</evidence>
<keyword evidence="8" id="KW-1185">Reference proteome</keyword>
<evidence type="ECO:0000256" key="5">
    <source>
        <dbReference type="ARBA" id="ARBA00022807"/>
    </source>
</evidence>
<dbReference type="PANTHER" id="PTHR47360:SF1">
    <property type="entry name" value="ENDOPEPTIDASE NLPC-RELATED"/>
    <property type="match status" value="1"/>
</dbReference>
<dbReference type="Pfam" id="PF00877">
    <property type="entry name" value="NLPC_P60"/>
    <property type="match status" value="1"/>
</dbReference>
<evidence type="ECO:0000256" key="3">
    <source>
        <dbReference type="ARBA" id="ARBA00022729"/>
    </source>
</evidence>
<dbReference type="InterPro" id="IPR038765">
    <property type="entry name" value="Papain-like_cys_pep_sf"/>
</dbReference>
<dbReference type="SUPFAM" id="SSF54001">
    <property type="entry name" value="Cysteine proteinases"/>
    <property type="match status" value="1"/>
</dbReference>
<evidence type="ECO:0000313" key="8">
    <source>
        <dbReference type="Proteomes" id="UP001597525"/>
    </source>
</evidence>
<dbReference type="Proteomes" id="UP001597525">
    <property type="component" value="Unassembled WGS sequence"/>
</dbReference>
<name>A0ABW6BI99_9SPHI</name>
<dbReference type="PROSITE" id="PS51257">
    <property type="entry name" value="PROKAR_LIPOPROTEIN"/>
    <property type="match status" value="1"/>
</dbReference>
<gene>
    <name evidence="7" type="ORF">ACFS7Y_13240</name>
</gene>
<comment type="caution">
    <text evidence="7">The sequence shown here is derived from an EMBL/GenBank/DDBJ whole genome shotgun (WGS) entry which is preliminary data.</text>
</comment>
<evidence type="ECO:0000313" key="7">
    <source>
        <dbReference type="EMBL" id="MFD2968358.1"/>
    </source>
</evidence>
<keyword evidence="2" id="KW-0645">Protease</keyword>
<dbReference type="PANTHER" id="PTHR47360">
    <property type="entry name" value="MUREIN DD-ENDOPEPTIDASE MEPS/MUREIN LD-CARBOXYPEPTIDASE"/>
    <property type="match status" value="1"/>
</dbReference>
<evidence type="ECO:0000256" key="4">
    <source>
        <dbReference type="ARBA" id="ARBA00022801"/>
    </source>
</evidence>
<reference evidence="8" key="1">
    <citation type="journal article" date="2019" name="Int. J. Syst. Evol. Microbiol.">
        <title>The Global Catalogue of Microorganisms (GCM) 10K type strain sequencing project: providing services to taxonomists for standard genome sequencing and annotation.</title>
        <authorList>
            <consortium name="The Broad Institute Genomics Platform"/>
            <consortium name="The Broad Institute Genome Sequencing Center for Infectious Disease"/>
            <person name="Wu L."/>
            <person name="Ma J."/>
        </authorList>
    </citation>
    <scope>NUCLEOTIDE SEQUENCE [LARGE SCALE GENOMIC DNA]</scope>
    <source>
        <strain evidence="8">KCTC 22814</strain>
    </source>
</reference>
<dbReference type="Gene3D" id="3.90.1720.10">
    <property type="entry name" value="endopeptidase domain like (from Nostoc punctiforme)"/>
    <property type="match status" value="1"/>
</dbReference>
<comment type="similarity">
    <text evidence="1">Belongs to the peptidase C40 family.</text>
</comment>
<evidence type="ECO:0000256" key="2">
    <source>
        <dbReference type="ARBA" id="ARBA00022670"/>
    </source>
</evidence>
<feature type="domain" description="NlpC/P60" evidence="6">
    <location>
        <begin position="74"/>
        <end position="197"/>
    </location>
</feature>
<protein>
    <submittedName>
        <fullName evidence="7">C40 family peptidase</fullName>
    </submittedName>
</protein>
<proteinExistence type="inferred from homology"/>
<sequence length="197" mass="22535">MHRYIFQFLYLVFIIVFLASCGARRKGSSAVRPRTEIGTSGKKIPTDASDARYKSLSGSKMENYADILGVSVRELDNKALYQFIDNWMGSPHRLGGTQKSGIDCSGFVGILYQEVYRKNLPRTSRDMGDNVKRKYEDKLKEGDLIFFSFGGRNIDHVGVYLHNNKFVHVSTRKGVIISDMKDSWYYKYFVRCGTPKI</sequence>
<keyword evidence="4" id="KW-0378">Hydrolase</keyword>
<dbReference type="EMBL" id="JBHUPB010000008">
    <property type="protein sequence ID" value="MFD2968358.1"/>
    <property type="molecule type" value="Genomic_DNA"/>
</dbReference>